<dbReference type="PANTHER" id="PTHR35218:SF9">
    <property type="entry name" value="ENDONUCLEASE_EXONUCLEASE_PHOSPHATASE DOMAIN-CONTAINING PROTEIN"/>
    <property type="match status" value="1"/>
</dbReference>
<name>A0A9Q0G7E6_9ROSI</name>
<organism evidence="2 3">
    <name type="scientific">Turnera subulata</name>
    <dbReference type="NCBI Taxonomy" id="218843"/>
    <lineage>
        <taxon>Eukaryota</taxon>
        <taxon>Viridiplantae</taxon>
        <taxon>Streptophyta</taxon>
        <taxon>Embryophyta</taxon>
        <taxon>Tracheophyta</taxon>
        <taxon>Spermatophyta</taxon>
        <taxon>Magnoliopsida</taxon>
        <taxon>eudicotyledons</taxon>
        <taxon>Gunneridae</taxon>
        <taxon>Pentapetalae</taxon>
        <taxon>rosids</taxon>
        <taxon>fabids</taxon>
        <taxon>Malpighiales</taxon>
        <taxon>Passifloraceae</taxon>
        <taxon>Turnera</taxon>
    </lineage>
</organism>
<dbReference type="Proteomes" id="UP001141552">
    <property type="component" value="Unassembled WGS sequence"/>
</dbReference>
<accession>A0A9Q0G7E6</accession>
<keyword evidence="3" id="KW-1185">Reference proteome</keyword>
<dbReference type="OrthoDB" id="1113909at2759"/>
<sequence length="252" mass="28803">MFKVLSWNCQGAAKKRSSRTFRELVSIHKPGVAIIMKPRVSGGKAARIIRRLRFSHSHRIEARSFAGGIWLLWNEYHVQVQVLYNHTQILHVRVTKARDSFLLSTVYASPQAGWRNYCWRNIEALSQEITEPWLLVGDFNAILEGLERKDRLGRQGKANVAFQQCIFEAKLIDLGSNCGDFTWKRAGDQARLDHFLCNDAWRIKNTEAAVTHLPYTCSDHRPILIKEGLPHPQEREGLSGSKPILENIIVGH</sequence>
<gene>
    <name evidence="2" type="ORF">Tsubulata_011699</name>
</gene>
<evidence type="ECO:0000259" key="1">
    <source>
        <dbReference type="Pfam" id="PF03372"/>
    </source>
</evidence>
<dbReference type="SUPFAM" id="SSF56219">
    <property type="entry name" value="DNase I-like"/>
    <property type="match status" value="1"/>
</dbReference>
<dbReference type="PANTHER" id="PTHR35218">
    <property type="entry name" value="RNASE H DOMAIN-CONTAINING PROTEIN"/>
    <property type="match status" value="1"/>
</dbReference>
<dbReference type="InterPro" id="IPR036691">
    <property type="entry name" value="Endo/exonu/phosph_ase_sf"/>
</dbReference>
<dbReference type="Pfam" id="PF03372">
    <property type="entry name" value="Exo_endo_phos"/>
    <property type="match status" value="1"/>
</dbReference>
<dbReference type="Gene3D" id="3.60.10.10">
    <property type="entry name" value="Endonuclease/exonuclease/phosphatase"/>
    <property type="match status" value="1"/>
</dbReference>
<evidence type="ECO:0000313" key="2">
    <source>
        <dbReference type="EMBL" id="KAJ4844968.1"/>
    </source>
</evidence>
<dbReference type="GO" id="GO:0003824">
    <property type="term" value="F:catalytic activity"/>
    <property type="evidence" value="ECO:0007669"/>
    <property type="project" value="InterPro"/>
</dbReference>
<reference evidence="2" key="2">
    <citation type="journal article" date="2023" name="Plants (Basel)">
        <title>Annotation of the Turnera subulata (Passifloraceae) Draft Genome Reveals the S-Locus Evolved after the Divergence of Turneroideae from Passifloroideae in a Stepwise Manner.</title>
        <authorList>
            <person name="Henning P.M."/>
            <person name="Roalson E.H."/>
            <person name="Mir W."/>
            <person name="McCubbin A.G."/>
            <person name="Shore J.S."/>
        </authorList>
    </citation>
    <scope>NUCLEOTIDE SEQUENCE</scope>
    <source>
        <strain evidence="2">F60SS</strain>
    </source>
</reference>
<proteinExistence type="predicted"/>
<reference evidence="2" key="1">
    <citation type="submission" date="2022-02" db="EMBL/GenBank/DDBJ databases">
        <authorList>
            <person name="Henning P.M."/>
            <person name="McCubbin A.G."/>
            <person name="Shore J.S."/>
        </authorList>
    </citation>
    <scope>NUCLEOTIDE SEQUENCE</scope>
    <source>
        <strain evidence="2">F60SS</strain>
        <tissue evidence="2">Leaves</tissue>
    </source>
</reference>
<protein>
    <recommendedName>
        <fullName evidence="1">Endonuclease/exonuclease/phosphatase domain-containing protein</fullName>
    </recommendedName>
</protein>
<dbReference type="AlphaFoldDB" id="A0A9Q0G7E6"/>
<dbReference type="InterPro" id="IPR005135">
    <property type="entry name" value="Endo/exonuclease/phosphatase"/>
</dbReference>
<comment type="caution">
    <text evidence="2">The sequence shown here is derived from an EMBL/GenBank/DDBJ whole genome shotgun (WGS) entry which is preliminary data.</text>
</comment>
<evidence type="ECO:0000313" key="3">
    <source>
        <dbReference type="Proteomes" id="UP001141552"/>
    </source>
</evidence>
<feature type="domain" description="Endonuclease/exonuclease/phosphatase" evidence="1">
    <location>
        <begin position="5"/>
        <end position="220"/>
    </location>
</feature>
<dbReference type="EMBL" id="JAKUCV010001823">
    <property type="protein sequence ID" value="KAJ4844968.1"/>
    <property type="molecule type" value="Genomic_DNA"/>
</dbReference>